<keyword evidence="3" id="KW-1185">Reference proteome</keyword>
<feature type="domain" description="Glucose-methanol-choline oxidoreductase C-terminal" evidence="1">
    <location>
        <begin position="73"/>
        <end position="170"/>
    </location>
</feature>
<dbReference type="AlphaFoldDB" id="A0A1W2TEJ2"/>
<protein>
    <submittedName>
        <fullName evidence="2">Putative GMC oxidoreductase</fullName>
    </submittedName>
</protein>
<name>A0A1W2TEJ2_ROSNE</name>
<dbReference type="OMA" id="HFTISAH"/>
<dbReference type="Pfam" id="PF05199">
    <property type="entry name" value="GMC_oxred_C"/>
    <property type="match status" value="1"/>
</dbReference>
<dbReference type="GO" id="GO:0016614">
    <property type="term" value="F:oxidoreductase activity, acting on CH-OH group of donors"/>
    <property type="evidence" value="ECO:0007669"/>
    <property type="project" value="InterPro"/>
</dbReference>
<dbReference type="EMBL" id="DF977464">
    <property type="protein sequence ID" value="GAP86440.1"/>
    <property type="molecule type" value="Genomic_DNA"/>
</dbReference>
<evidence type="ECO:0000313" key="3">
    <source>
        <dbReference type="Proteomes" id="UP000054516"/>
    </source>
</evidence>
<organism evidence="2">
    <name type="scientific">Rosellinia necatrix</name>
    <name type="common">White root-rot fungus</name>
    <dbReference type="NCBI Taxonomy" id="77044"/>
    <lineage>
        <taxon>Eukaryota</taxon>
        <taxon>Fungi</taxon>
        <taxon>Dikarya</taxon>
        <taxon>Ascomycota</taxon>
        <taxon>Pezizomycotina</taxon>
        <taxon>Sordariomycetes</taxon>
        <taxon>Xylariomycetidae</taxon>
        <taxon>Xylariales</taxon>
        <taxon>Xylariaceae</taxon>
        <taxon>Rosellinia</taxon>
    </lineage>
</organism>
<evidence type="ECO:0000313" key="2">
    <source>
        <dbReference type="EMBL" id="GAP86440.1"/>
    </source>
</evidence>
<dbReference type="OrthoDB" id="269227at2759"/>
<reference evidence="2" key="1">
    <citation type="submission" date="2016-03" db="EMBL/GenBank/DDBJ databases">
        <title>Draft genome sequence of Rosellinia necatrix.</title>
        <authorList>
            <person name="Kanematsu S."/>
        </authorList>
    </citation>
    <scope>NUCLEOTIDE SEQUENCE [LARGE SCALE GENOMIC DNA]</scope>
    <source>
        <strain evidence="2">W97</strain>
    </source>
</reference>
<accession>A0A1W2TEJ2</accession>
<gene>
    <name evidence="2" type="ORF">SAMD00023353_1901430</name>
</gene>
<dbReference type="Gene3D" id="3.30.560.10">
    <property type="entry name" value="Glucose Oxidase, domain 3"/>
    <property type="match status" value="1"/>
</dbReference>
<dbReference type="SUPFAM" id="SSF54373">
    <property type="entry name" value="FAD-linked reductases, C-terminal domain"/>
    <property type="match status" value="1"/>
</dbReference>
<evidence type="ECO:0000259" key="1">
    <source>
        <dbReference type="Pfam" id="PF05199"/>
    </source>
</evidence>
<dbReference type="Proteomes" id="UP000054516">
    <property type="component" value="Unassembled WGS sequence"/>
</dbReference>
<proteinExistence type="predicted"/>
<sequence>MDTHTPSRPDGTASSLAVIHESFIRSHLTSPSEASGCYMTAPGDICFAGDKSILPPPPGTEKHFTISAHLGRPLSRGSVHITSAPPPKSSEGLSIDPSFFGHPLDLEVFARHVQLAEEIAMTKPLLGYLKLDGIRGPGMPEPGEFSDPEKVKNYLLDTAVSAHHWLGSCQQIWVGL</sequence>
<dbReference type="InterPro" id="IPR007867">
    <property type="entry name" value="GMC_OxRtase_C"/>
</dbReference>